<evidence type="ECO:0000313" key="3">
    <source>
        <dbReference type="EMBL" id="KGA03806.1"/>
    </source>
</evidence>
<dbReference type="InterPro" id="IPR011078">
    <property type="entry name" value="PyrdxlP_homeostasis"/>
</dbReference>
<dbReference type="InterPro" id="IPR001608">
    <property type="entry name" value="Ala_racemase_N"/>
</dbReference>
<dbReference type="SUPFAM" id="SSF51419">
    <property type="entry name" value="PLP-binding barrel"/>
    <property type="match status" value="1"/>
</dbReference>
<dbReference type="Pfam" id="PF01168">
    <property type="entry name" value="Ala_racemase_N"/>
    <property type="match status" value="1"/>
</dbReference>
<protein>
    <submittedName>
        <fullName evidence="3">Putative enzyme with a TIM-barrel fold</fullName>
    </submittedName>
</protein>
<dbReference type="GO" id="GO:0030170">
    <property type="term" value="F:pyridoxal phosphate binding"/>
    <property type="evidence" value="ECO:0007669"/>
    <property type="project" value="InterPro"/>
</dbReference>
<comment type="caution">
    <text evidence="3">The sequence shown here is derived from an EMBL/GenBank/DDBJ whole genome shotgun (WGS) entry which is preliminary data.</text>
</comment>
<dbReference type="PANTHER" id="PTHR10146:SF14">
    <property type="entry name" value="PYRIDOXAL PHOSPHATE HOMEOSTASIS PROTEIN"/>
    <property type="match status" value="1"/>
</dbReference>
<evidence type="ECO:0000259" key="2">
    <source>
        <dbReference type="Pfam" id="PF01168"/>
    </source>
</evidence>
<dbReference type="PANTHER" id="PTHR10146">
    <property type="entry name" value="PROLINE SYNTHETASE CO-TRANSCRIBED BACTERIAL HOMOLOG PROTEIN"/>
    <property type="match status" value="1"/>
</dbReference>
<sequence length="225" mass="24706">MKTRLEELTENLDSVRTRIAVAAQGSGRSASDITLIVVTKTFPASDVKILYELGVRDFGENRDQEASLKSTELPDDCRWHFQGQIQSNKLKSIANWADVLHSIDDLAHARKLDSLVSSDSKKDIFVQVSLDNLPNRGGVLPILIPEFLDEVSVFPHLNVRGLMAVAPLGEDPAVAFQRLKELSGQLVKVHPEAWEISAGMSNDFEAAISQGATHIRIGSQILGVR</sequence>
<proteinExistence type="inferred from homology"/>
<organism evidence="3">
    <name type="scientific">freshwater metagenome</name>
    <dbReference type="NCBI Taxonomy" id="449393"/>
    <lineage>
        <taxon>unclassified sequences</taxon>
        <taxon>metagenomes</taxon>
        <taxon>ecological metagenomes</taxon>
    </lineage>
</organism>
<dbReference type="InterPro" id="IPR029066">
    <property type="entry name" value="PLP-binding_barrel"/>
</dbReference>
<dbReference type="Gene3D" id="3.20.20.10">
    <property type="entry name" value="Alanine racemase"/>
    <property type="match status" value="1"/>
</dbReference>
<reference evidence="3" key="1">
    <citation type="submission" date="2014-05" db="EMBL/GenBank/DDBJ databases">
        <title>Key roles for freshwater Actinobacteria revealed by deep metagenomic sequencing.</title>
        <authorList>
            <person name="Ghai R."/>
            <person name="Mizuno C.M."/>
            <person name="Picazo A."/>
            <person name="Camacho A."/>
            <person name="Rodriguez-Valera F."/>
        </authorList>
    </citation>
    <scope>NUCLEOTIDE SEQUENCE</scope>
</reference>
<dbReference type="EMBL" id="JNSJ01000001">
    <property type="protein sequence ID" value="KGA03806.1"/>
    <property type="molecule type" value="Genomic_DNA"/>
</dbReference>
<dbReference type="CDD" id="cd00635">
    <property type="entry name" value="PLPDE_III_YBL036c_like"/>
    <property type="match status" value="1"/>
</dbReference>
<accession>A0A094PP72</accession>
<keyword evidence="1" id="KW-0663">Pyridoxal phosphate</keyword>
<dbReference type="AlphaFoldDB" id="A0A094PP72"/>
<name>A0A094PP72_9ZZZZ</name>
<dbReference type="NCBIfam" id="TIGR00044">
    <property type="entry name" value="YggS family pyridoxal phosphate-dependent enzyme"/>
    <property type="match status" value="1"/>
</dbReference>
<dbReference type="PIRSF" id="PIRSF004848">
    <property type="entry name" value="YBL036c_PLPDEIII"/>
    <property type="match status" value="1"/>
</dbReference>
<gene>
    <name evidence="3" type="ORF">GM49_0040</name>
</gene>
<dbReference type="HAMAP" id="MF_02087">
    <property type="entry name" value="PLP_homeostasis"/>
    <property type="match status" value="1"/>
</dbReference>
<evidence type="ECO:0000256" key="1">
    <source>
        <dbReference type="ARBA" id="ARBA00022898"/>
    </source>
</evidence>
<feature type="domain" description="Alanine racemase N-terminal" evidence="2">
    <location>
        <begin position="12"/>
        <end position="224"/>
    </location>
</feature>